<name>A0A0E9QIY1_ANGAN</name>
<sequence>MAYLAKKLKTSTWLHSILSLSYFIFFSCL</sequence>
<dbReference type="AlphaFoldDB" id="A0A0E9QIY1"/>
<proteinExistence type="predicted"/>
<dbReference type="EMBL" id="GBXM01092287">
    <property type="protein sequence ID" value="JAH16290.1"/>
    <property type="molecule type" value="Transcribed_RNA"/>
</dbReference>
<reference evidence="1" key="1">
    <citation type="submission" date="2014-11" db="EMBL/GenBank/DDBJ databases">
        <authorList>
            <person name="Amaro Gonzalez C."/>
        </authorList>
    </citation>
    <scope>NUCLEOTIDE SEQUENCE</scope>
</reference>
<evidence type="ECO:0000313" key="1">
    <source>
        <dbReference type="EMBL" id="JAH16290.1"/>
    </source>
</evidence>
<organism evidence="1">
    <name type="scientific">Anguilla anguilla</name>
    <name type="common">European freshwater eel</name>
    <name type="synonym">Muraena anguilla</name>
    <dbReference type="NCBI Taxonomy" id="7936"/>
    <lineage>
        <taxon>Eukaryota</taxon>
        <taxon>Metazoa</taxon>
        <taxon>Chordata</taxon>
        <taxon>Craniata</taxon>
        <taxon>Vertebrata</taxon>
        <taxon>Euteleostomi</taxon>
        <taxon>Actinopterygii</taxon>
        <taxon>Neopterygii</taxon>
        <taxon>Teleostei</taxon>
        <taxon>Anguilliformes</taxon>
        <taxon>Anguillidae</taxon>
        <taxon>Anguilla</taxon>
    </lineage>
</organism>
<dbReference type="PROSITE" id="PS51257">
    <property type="entry name" value="PROKAR_LIPOPROTEIN"/>
    <property type="match status" value="1"/>
</dbReference>
<protein>
    <submittedName>
        <fullName evidence="1">Uncharacterized protein</fullName>
    </submittedName>
</protein>
<accession>A0A0E9QIY1</accession>
<reference evidence="1" key="2">
    <citation type="journal article" date="2015" name="Fish Shellfish Immunol.">
        <title>Early steps in the European eel (Anguilla anguilla)-Vibrio vulnificus interaction in the gills: Role of the RtxA13 toxin.</title>
        <authorList>
            <person name="Callol A."/>
            <person name="Pajuelo D."/>
            <person name="Ebbesson L."/>
            <person name="Teles M."/>
            <person name="MacKenzie S."/>
            <person name="Amaro C."/>
        </authorList>
    </citation>
    <scope>NUCLEOTIDE SEQUENCE</scope>
</reference>